<evidence type="ECO:0000256" key="1">
    <source>
        <dbReference type="SAM" id="Phobius"/>
    </source>
</evidence>
<dbReference type="EMBL" id="CP009515">
    <property type="protein sequence ID" value="AKB74602.1"/>
    <property type="molecule type" value="Genomic_DNA"/>
</dbReference>
<keyword evidence="3" id="KW-1185">Reference proteome</keyword>
<accession>A0A0E3S5U0</accession>
<keyword evidence="1" id="KW-1133">Transmembrane helix</keyword>
<reference evidence="2 3" key="1">
    <citation type="submission" date="2014-07" db="EMBL/GenBank/DDBJ databases">
        <title>Methanogenic archaea and the global carbon cycle.</title>
        <authorList>
            <person name="Henriksen J.R."/>
            <person name="Luke J."/>
            <person name="Reinhart S."/>
            <person name="Benedict M.N."/>
            <person name="Youngblut N.D."/>
            <person name="Metcalf M.E."/>
            <person name="Whitaker R.J."/>
            <person name="Metcalf W.W."/>
        </authorList>
    </citation>
    <scope>NUCLEOTIDE SEQUENCE [LARGE SCALE GENOMIC DNA]</scope>
    <source>
        <strain evidence="2 3">Z-7289</strain>
    </source>
</reference>
<keyword evidence="1" id="KW-0812">Transmembrane</keyword>
<dbReference type="KEGG" id="mls:MSLAZ_1341"/>
<dbReference type="HOGENOM" id="CLU_194992_0_0_2"/>
<dbReference type="PATRIC" id="fig|1434111.4.peg.1749"/>
<dbReference type="Proteomes" id="UP000033072">
    <property type="component" value="Chromosome"/>
</dbReference>
<gene>
    <name evidence="2" type="ORF">MSLAZ_1341</name>
</gene>
<proteinExistence type="predicted"/>
<protein>
    <submittedName>
        <fullName evidence="2">Uncharacterized protein</fullName>
    </submittedName>
</protein>
<name>A0A0E3S5U0_9EURY</name>
<evidence type="ECO:0000313" key="3">
    <source>
        <dbReference type="Proteomes" id="UP000033072"/>
    </source>
</evidence>
<feature type="transmembrane region" description="Helical" evidence="1">
    <location>
        <begin position="6"/>
        <end position="25"/>
    </location>
</feature>
<keyword evidence="1" id="KW-0472">Membrane</keyword>
<sequence>MFTAAGMTLCVIQFAFFMYMILMFMKMDFTQGFKFMLLAYSSAFIYKNMENSGIIRFVARN</sequence>
<organism evidence="2 3">
    <name type="scientific">Methanosarcina lacustris Z-7289</name>
    <dbReference type="NCBI Taxonomy" id="1434111"/>
    <lineage>
        <taxon>Archaea</taxon>
        <taxon>Methanobacteriati</taxon>
        <taxon>Methanobacteriota</taxon>
        <taxon>Stenosarchaea group</taxon>
        <taxon>Methanomicrobia</taxon>
        <taxon>Methanosarcinales</taxon>
        <taxon>Methanosarcinaceae</taxon>
        <taxon>Methanosarcina</taxon>
    </lineage>
</organism>
<evidence type="ECO:0000313" key="2">
    <source>
        <dbReference type="EMBL" id="AKB74602.1"/>
    </source>
</evidence>
<dbReference type="AlphaFoldDB" id="A0A0E3S5U0"/>